<keyword evidence="6" id="KW-1185">Reference proteome</keyword>
<accession>A0ABR2KT91</accession>
<dbReference type="Gene3D" id="3.10.50.40">
    <property type="match status" value="1"/>
</dbReference>
<evidence type="ECO:0000256" key="3">
    <source>
        <dbReference type="SAM" id="MobiDB-lite"/>
    </source>
</evidence>
<evidence type="ECO:0000313" key="5">
    <source>
        <dbReference type="EMBL" id="KAK8894016.1"/>
    </source>
</evidence>
<organism evidence="5 6">
    <name type="scientific">Tritrichomonas musculus</name>
    <dbReference type="NCBI Taxonomy" id="1915356"/>
    <lineage>
        <taxon>Eukaryota</taxon>
        <taxon>Metamonada</taxon>
        <taxon>Parabasalia</taxon>
        <taxon>Tritrichomonadida</taxon>
        <taxon>Tritrichomonadidae</taxon>
        <taxon>Tritrichomonas</taxon>
    </lineage>
</organism>
<dbReference type="PANTHER" id="PTHR44927">
    <property type="entry name" value="FK506-BINDING PROTEIN 15"/>
    <property type="match status" value="1"/>
</dbReference>
<sequence length="557" mass="62010">MSGLMNLFGSGQNLDNTSFQYDPSKQRKAPVQQKQPQQRNQSSNQQQSGVAFQSQVQLFHFDTAKNENQSYGVVTLCIQKTSSNDGYQLLAYKEKDSPFINIMVTSAISWVLRNKIYVYLKEPNGIQWTITFPDQQFAARACISIGAILSPIANNKVSYFDIVVGNGPLCTKNDNVSVAYMGFSGNNLPQTGSMFDSNENYNFVIGANNVIKGYSIGCDQMKVGGIRVVLIPPDYGYGAAGAGNRIPPNATLSFIITLNSSSTATQTSNDNSQSQPQQQQQQSSQPPASSSQISSQSSQQQINNANDAHEGPKRRHHHHQSAAAKREAIIKEQERKRLEEEKKLRAAEAIPTADEEDILNKIDQLSDLIQSRYDSLVLEAPVPQKDRDLVSEVQALAAQIAGQEIKLRKNKEIIEELQRTKRNARLRAELDIVQTELASLKATLKGGMDFRKENDELKEELRNIREGEITKLHDQIADIRVQIKNEREISRHAVNAKAKELFYQFIGSAIENIQATLAKSSTVDSKSLMGTINDVFMKCQIDVISQIDQGMLPPEEK</sequence>
<feature type="region of interest" description="Disordered" evidence="3">
    <location>
        <begin position="263"/>
        <end position="327"/>
    </location>
</feature>
<dbReference type="EC" id="5.2.1.8" evidence="1"/>
<proteinExistence type="predicted"/>
<evidence type="ECO:0000256" key="2">
    <source>
        <dbReference type="SAM" id="Coils"/>
    </source>
</evidence>
<feature type="coiled-coil region" evidence="2">
    <location>
        <begin position="400"/>
        <end position="443"/>
    </location>
</feature>
<keyword evidence="1" id="KW-0697">Rotamase</keyword>
<comment type="catalytic activity">
    <reaction evidence="1">
        <text>[protein]-peptidylproline (omega=180) = [protein]-peptidylproline (omega=0)</text>
        <dbReference type="Rhea" id="RHEA:16237"/>
        <dbReference type="Rhea" id="RHEA-COMP:10747"/>
        <dbReference type="Rhea" id="RHEA-COMP:10748"/>
        <dbReference type="ChEBI" id="CHEBI:83833"/>
        <dbReference type="ChEBI" id="CHEBI:83834"/>
        <dbReference type="EC" id="5.2.1.8"/>
    </reaction>
</comment>
<feature type="compositionally biased region" description="Low complexity" evidence="3">
    <location>
        <begin position="29"/>
        <end position="46"/>
    </location>
</feature>
<feature type="compositionally biased region" description="Low complexity" evidence="3">
    <location>
        <begin position="263"/>
        <end position="306"/>
    </location>
</feature>
<evidence type="ECO:0000256" key="1">
    <source>
        <dbReference type="PROSITE-ProRule" id="PRU00277"/>
    </source>
</evidence>
<name>A0ABR2KT91_9EUKA</name>
<reference evidence="5 6" key="1">
    <citation type="submission" date="2024-04" db="EMBL/GenBank/DDBJ databases">
        <title>Tritrichomonas musculus Genome.</title>
        <authorList>
            <person name="Alves-Ferreira E."/>
            <person name="Grigg M."/>
            <person name="Lorenzi H."/>
            <person name="Galac M."/>
        </authorList>
    </citation>
    <scope>NUCLEOTIDE SEQUENCE [LARGE SCALE GENOMIC DNA]</scope>
    <source>
        <strain evidence="5 6">EAF2021</strain>
    </source>
</reference>
<comment type="caution">
    <text evidence="5">The sequence shown here is derived from an EMBL/GenBank/DDBJ whole genome shotgun (WGS) entry which is preliminary data.</text>
</comment>
<evidence type="ECO:0000313" key="6">
    <source>
        <dbReference type="Proteomes" id="UP001470230"/>
    </source>
</evidence>
<keyword evidence="1" id="KW-0413">Isomerase</keyword>
<dbReference type="Pfam" id="PF00254">
    <property type="entry name" value="FKBP_C"/>
    <property type="match status" value="1"/>
</dbReference>
<feature type="compositionally biased region" description="Polar residues" evidence="3">
    <location>
        <begin position="9"/>
        <end position="23"/>
    </location>
</feature>
<dbReference type="Proteomes" id="UP001470230">
    <property type="component" value="Unassembled WGS sequence"/>
</dbReference>
<dbReference type="InterPro" id="IPR001179">
    <property type="entry name" value="PPIase_FKBP_dom"/>
</dbReference>
<keyword evidence="2" id="KW-0175">Coiled coil</keyword>
<dbReference type="InterPro" id="IPR046357">
    <property type="entry name" value="PPIase_dom_sf"/>
</dbReference>
<dbReference type="SUPFAM" id="SSF54534">
    <property type="entry name" value="FKBP-like"/>
    <property type="match status" value="1"/>
</dbReference>
<feature type="domain" description="PPIase FKBP-type" evidence="4">
    <location>
        <begin position="173"/>
        <end position="262"/>
    </location>
</feature>
<evidence type="ECO:0000259" key="4">
    <source>
        <dbReference type="PROSITE" id="PS50059"/>
    </source>
</evidence>
<protein>
    <recommendedName>
        <fullName evidence="1">peptidylprolyl isomerase</fullName>
        <ecNumber evidence="1">5.2.1.8</ecNumber>
    </recommendedName>
</protein>
<dbReference type="PANTHER" id="PTHR44927:SF1">
    <property type="entry name" value="FK506-BINDING PROTEIN 15"/>
    <property type="match status" value="1"/>
</dbReference>
<dbReference type="PROSITE" id="PS50059">
    <property type="entry name" value="FKBP_PPIASE"/>
    <property type="match status" value="1"/>
</dbReference>
<dbReference type="EMBL" id="JAPFFF010000003">
    <property type="protein sequence ID" value="KAK8894016.1"/>
    <property type="molecule type" value="Genomic_DNA"/>
</dbReference>
<gene>
    <name evidence="5" type="ORF">M9Y10_022448</name>
</gene>
<feature type="region of interest" description="Disordered" evidence="3">
    <location>
        <begin position="8"/>
        <end position="46"/>
    </location>
</feature>